<evidence type="ECO:0000256" key="2">
    <source>
        <dbReference type="ARBA" id="ARBA00023125"/>
    </source>
</evidence>
<gene>
    <name evidence="5" type="ORF">EV214_10133</name>
</gene>
<name>A0A4R2L0N1_9FIRM</name>
<dbReference type="GO" id="GO:0003677">
    <property type="term" value="F:DNA binding"/>
    <property type="evidence" value="ECO:0007669"/>
    <property type="project" value="UniProtKB-KW"/>
</dbReference>
<proteinExistence type="predicted"/>
<dbReference type="InterPro" id="IPR036388">
    <property type="entry name" value="WH-like_DNA-bd_sf"/>
</dbReference>
<keyword evidence="1" id="KW-0805">Transcription regulation</keyword>
<keyword evidence="2 5" id="KW-0238">DNA-binding</keyword>
<protein>
    <submittedName>
        <fullName evidence="5">DNA-binding MarR family transcriptional regulator</fullName>
    </submittedName>
</protein>
<dbReference type="Proteomes" id="UP000294919">
    <property type="component" value="Unassembled WGS sequence"/>
</dbReference>
<sequence>MEDKWERIGKFFFKTMSDMRNYLFIDFFKKECATYGINKNQYKTILMLKHHGSKSMTALCSMLQLEKGSFTTIIDYLTEKGYVIRTKDEKDRRKYLIKLTEVGDRFAEVQKNKLDQHLSNKLDNLSRDDMKRFVDAIKILEEISKKL</sequence>
<evidence type="ECO:0000313" key="5">
    <source>
        <dbReference type="EMBL" id="TCO79803.1"/>
    </source>
</evidence>
<dbReference type="Gene3D" id="1.10.10.10">
    <property type="entry name" value="Winged helix-like DNA-binding domain superfamily/Winged helix DNA-binding domain"/>
    <property type="match status" value="1"/>
</dbReference>
<dbReference type="RefSeq" id="WP_165916146.1">
    <property type="nucleotide sequence ID" value="NZ_SLWV01000001.1"/>
</dbReference>
<evidence type="ECO:0000313" key="6">
    <source>
        <dbReference type="Proteomes" id="UP000294919"/>
    </source>
</evidence>
<evidence type="ECO:0000256" key="3">
    <source>
        <dbReference type="ARBA" id="ARBA00023163"/>
    </source>
</evidence>
<evidence type="ECO:0000259" key="4">
    <source>
        <dbReference type="PROSITE" id="PS50995"/>
    </source>
</evidence>
<keyword evidence="6" id="KW-1185">Reference proteome</keyword>
<organism evidence="5 6">
    <name type="scientific">Marinisporobacter balticus</name>
    <dbReference type="NCBI Taxonomy" id="2018667"/>
    <lineage>
        <taxon>Bacteria</taxon>
        <taxon>Bacillati</taxon>
        <taxon>Bacillota</taxon>
        <taxon>Clostridia</taxon>
        <taxon>Peptostreptococcales</taxon>
        <taxon>Thermotaleaceae</taxon>
        <taxon>Marinisporobacter</taxon>
    </lineage>
</organism>
<dbReference type="SUPFAM" id="SSF46785">
    <property type="entry name" value="Winged helix' DNA-binding domain"/>
    <property type="match status" value="1"/>
</dbReference>
<dbReference type="SMART" id="SM00347">
    <property type="entry name" value="HTH_MARR"/>
    <property type="match status" value="1"/>
</dbReference>
<dbReference type="AlphaFoldDB" id="A0A4R2L0N1"/>
<dbReference type="InterPro" id="IPR036390">
    <property type="entry name" value="WH_DNA-bd_sf"/>
</dbReference>
<reference evidence="5 6" key="1">
    <citation type="submission" date="2019-03" db="EMBL/GenBank/DDBJ databases">
        <title>Genomic Encyclopedia of Type Strains, Phase IV (KMG-IV): sequencing the most valuable type-strain genomes for metagenomic binning, comparative biology and taxonomic classification.</title>
        <authorList>
            <person name="Goeker M."/>
        </authorList>
    </citation>
    <scope>NUCLEOTIDE SEQUENCE [LARGE SCALE GENOMIC DNA]</scope>
    <source>
        <strain evidence="5 6">DSM 102940</strain>
    </source>
</reference>
<accession>A0A4R2L0N1</accession>
<dbReference type="PANTHER" id="PTHR42756:SF1">
    <property type="entry name" value="TRANSCRIPTIONAL REPRESSOR OF EMRAB OPERON"/>
    <property type="match status" value="1"/>
</dbReference>
<dbReference type="PROSITE" id="PS50995">
    <property type="entry name" value="HTH_MARR_2"/>
    <property type="match status" value="1"/>
</dbReference>
<dbReference type="EMBL" id="SLWV01000001">
    <property type="protein sequence ID" value="TCO79803.1"/>
    <property type="molecule type" value="Genomic_DNA"/>
</dbReference>
<dbReference type="PRINTS" id="PR00598">
    <property type="entry name" value="HTHMARR"/>
</dbReference>
<dbReference type="PANTHER" id="PTHR42756">
    <property type="entry name" value="TRANSCRIPTIONAL REGULATOR, MARR"/>
    <property type="match status" value="1"/>
</dbReference>
<feature type="domain" description="HTH marR-type" evidence="4">
    <location>
        <begin position="1"/>
        <end position="142"/>
    </location>
</feature>
<dbReference type="Pfam" id="PF01047">
    <property type="entry name" value="MarR"/>
    <property type="match status" value="1"/>
</dbReference>
<keyword evidence="3" id="KW-0804">Transcription</keyword>
<comment type="caution">
    <text evidence="5">The sequence shown here is derived from an EMBL/GenBank/DDBJ whole genome shotgun (WGS) entry which is preliminary data.</text>
</comment>
<dbReference type="GO" id="GO:0003700">
    <property type="term" value="F:DNA-binding transcription factor activity"/>
    <property type="evidence" value="ECO:0007669"/>
    <property type="project" value="InterPro"/>
</dbReference>
<evidence type="ECO:0000256" key="1">
    <source>
        <dbReference type="ARBA" id="ARBA00023015"/>
    </source>
</evidence>
<dbReference type="InterPro" id="IPR000835">
    <property type="entry name" value="HTH_MarR-typ"/>
</dbReference>